<dbReference type="AlphaFoldDB" id="K5WLB8"/>
<dbReference type="EMBL" id="JH930477">
    <property type="protein sequence ID" value="EKM51087.1"/>
    <property type="molecule type" value="Genomic_DNA"/>
</dbReference>
<dbReference type="KEGG" id="pco:PHACADRAFT_128842"/>
<evidence type="ECO:0000256" key="4">
    <source>
        <dbReference type="PROSITE-ProRule" id="PRU00134"/>
    </source>
</evidence>
<dbReference type="GO" id="GO:0008270">
    <property type="term" value="F:zinc ion binding"/>
    <property type="evidence" value="ECO:0007669"/>
    <property type="project" value="UniProtKB-KW"/>
</dbReference>
<proteinExistence type="predicted"/>
<evidence type="ECO:0000259" key="5">
    <source>
        <dbReference type="PROSITE" id="PS50865"/>
    </source>
</evidence>
<evidence type="ECO:0000256" key="1">
    <source>
        <dbReference type="ARBA" id="ARBA00022723"/>
    </source>
</evidence>
<keyword evidence="3" id="KW-0862">Zinc</keyword>
<evidence type="ECO:0000313" key="7">
    <source>
        <dbReference type="Proteomes" id="UP000008370"/>
    </source>
</evidence>
<dbReference type="PROSITE" id="PS50865">
    <property type="entry name" value="ZF_MYND_2"/>
    <property type="match status" value="1"/>
</dbReference>
<dbReference type="OrthoDB" id="341421at2759"/>
<dbReference type="Gene3D" id="6.10.140.2220">
    <property type="match status" value="1"/>
</dbReference>
<keyword evidence="7" id="KW-1185">Reference proteome</keyword>
<dbReference type="Pfam" id="PF01753">
    <property type="entry name" value="zf-MYND"/>
    <property type="match status" value="1"/>
</dbReference>
<name>K5WLB8_PHACS</name>
<reference evidence="6 7" key="1">
    <citation type="journal article" date="2012" name="BMC Genomics">
        <title>Comparative genomics of the white-rot fungi, Phanerochaete carnosa and P. chrysosporium, to elucidate the genetic basis of the distinct wood types they colonize.</title>
        <authorList>
            <person name="Suzuki H."/>
            <person name="MacDonald J."/>
            <person name="Syed K."/>
            <person name="Salamov A."/>
            <person name="Hori C."/>
            <person name="Aerts A."/>
            <person name="Henrissat B."/>
            <person name="Wiebenga A."/>
            <person name="vanKuyk P.A."/>
            <person name="Barry K."/>
            <person name="Lindquist E."/>
            <person name="LaButti K."/>
            <person name="Lapidus A."/>
            <person name="Lucas S."/>
            <person name="Coutinho P."/>
            <person name="Gong Y."/>
            <person name="Samejima M."/>
            <person name="Mahadevan R."/>
            <person name="Abou-Zaid M."/>
            <person name="de Vries R.P."/>
            <person name="Igarashi K."/>
            <person name="Yadav J.S."/>
            <person name="Grigoriev I.V."/>
            <person name="Master E.R."/>
        </authorList>
    </citation>
    <scope>NUCLEOTIDE SEQUENCE [LARGE SCALE GENOMIC DNA]</scope>
    <source>
        <strain evidence="6 7">HHB-10118-sp</strain>
    </source>
</reference>
<dbReference type="HOGENOM" id="CLU_086444_0_0_1"/>
<protein>
    <recommendedName>
        <fullName evidence="5">MYND-type domain-containing protein</fullName>
    </recommendedName>
</protein>
<dbReference type="SUPFAM" id="SSF144232">
    <property type="entry name" value="HIT/MYND zinc finger-like"/>
    <property type="match status" value="1"/>
</dbReference>
<dbReference type="Proteomes" id="UP000008370">
    <property type="component" value="Unassembled WGS sequence"/>
</dbReference>
<feature type="domain" description="MYND-type" evidence="5">
    <location>
        <begin position="223"/>
        <end position="262"/>
    </location>
</feature>
<keyword evidence="1" id="KW-0479">Metal-binding</keyword>
<gene>
    <name evidence="6" type="ORF">PHACADRAFT_128842</name>
</gene>
<evidence type="ECO:0000256" key="3">
    <source>
        <dbReference type="ARBA" id="ARBA00022833"/>
    </source>
</evidence>
<dbReference type="InterPro" id="IPR002893">
    <property type="entry name" value="Znf_MYND"/>
</dbReference>
<sequence>MAREARLLDNPLPKDTDFTDEEVKEIQSRLNALVPPLPPSFTDPLFIAFSANYLPALATALRTLSRETQRKAFSTLVQILSLLPDPERDPYFRRFLGSSQFAGLPTLLASAFGGGVAWLRPSGPGSICNLLFYALVWCDPAMGDDKQTCIDKDTRDALAARVAEIQADPSFPRIDATQRAQVARLAKTLATLTNIPGAGMPAPVWLNAQRGLAENSVHGLNDCAVCFEEDEALFLCSKCKTVKYCSQECQLRGWKQGHKIRCFETTF</sequence>
<dbReference type="STRING" id="650164.K5WLB8"/>
<organism evidence="6 7">
    <name type="scientific">Phanerochaete carnosa (strain HHB-10118-sp)</name>
    <name type="common">White-rot fungus</name>
    <name type="synonym">Peniophora carnosa</name>
    <dbReference type="NCBI Taxonomy" id="650164"/>
    <lineage>
        <taxon>Eukaryota</taxon>
        <taxon>Fungi</taxon>
        <taxon>Dikarya</taxon>
        <taxon>Basidiomycota</taxon>
        <taxon>Agaricomycotina</taxon>
        <taxon>Agaricomycetes</taxon>
        <taxon>Polyporales</taxon>
        <taxon>Phanerochaetaceae</taxon>
        <taxon>Phanerochaete</taxon>
    </lineage>
</organism>
<evidence type="ECO:0000313" key="6">
    <source>
        <dbReference type="EMBL" id="EKM51087.1"/>
    </source>
</evidence>
<keyword evidence="2 4" id="KW-0863">Zinc-finger</keyword>
<evidence type="ECO:0000256" key="2">
    <source>
        <dbReference type="ARBA" id="ARBA00022771"/>
    </source>
</evidence>
<dbReference type="GeneID" id="18908124"/>
<dbReference type="RefSeq" id="XP_007400244.1">
    <property type="nucleotide sequence ID" value="XM_007400182.1"/>
</dbReference>
<accession>K5WLB8</accession>
<dbReference type="InParanoid" id="K5WLB8"/>